<proteinExistence type="predicted"/>
<accession>A0A445N068</accession>
<gene>
    <name evidence="1" type="ORF">PITCH_A420101</name>
</gene>
<dbReference type="NCBIfam" id="NF041925">
    <property type="entry name" value="QatC"/>
    <property type="match status" value="1"/>
</dbReference>
<evidence type="ECO:0000313" key="1">
    <source>
        <dbReference type="EMBL" id="SPD75140.1"/>
    </source>
</evidence>
<name>A0A445N068_9BACT</name>
<dbReference type="Gene3D" id="3.40.50.620">
    <property type="entry name" value="HUPs"/>
    <property type="match status" value="1"/>
</dbReference>
<dbReference type="InterPro" id="IPR014729">
    <property type="entry name" value="Rossmann-like_a/b/a_fold"/>
</dbReference>
<evidence type="ECO:0008006" key="2">
    <source>
        <dbReference type="Google" id="ProtNLM"/>
    </source>
</evidence>
<reference evidence="1" key="1">
    <citation type="submission" date="2018-01" db="EMBL/GenBank/DDBJ databases">
        <authorList>
            <person name="Regsiter A."/>
            <person name="William W."/>
        </authorList>
    </citation>
    <scope>NUCLEOTIDE SEQUENCE</scope>
    <source>
        <strain evidence="1">TRIP AH-1</strain>
    </source>
</reference>
<organism evidence="1">
    <name type="scientific">uncultured Desulfobacterium sp</name>
    <dbReference type="NCBI Taxonomy" id="201089"/>
    <lineage>
        <taxon>Bacteria</taxon>
        <taxon>Pseudomonadati</taxon>
        <taxon>Thermodesulfobacteriota</taxon>
        <taxon>Desulfobacteria</taxon>
        <taxon>Desulfobacterales</taxon>
        <taxon>Desulfobacteriaceae</taxon>
        <taxon>Desulfobacterium</taxon>
        <taxon>environmental samples</taxon>
    </lineage>
</organism>
<protein>
    <recommendedName>
        <fullName evidence="2">7-cyano-7-deazaguanine synthase</fullName>
    </recommendedName>
</protein>
<dbReference type="EMBL" id="OJIN01000184">
    <property type="protein sequence ID" value="SPD75140.1"/>
    <property type="molecule type" value="Genomic_DNA"/>
</dbReference>
<dbReference type="AlphaFoldDB" id="A0A445N068"/>
<sequence length="435" mass="49203">MNWNVIVRVGDNDTYMPSATGEDARFFVDFYRPNSPWKMRQNILFDLTKNEIISASAHDLLVLAMAVSAADRCIERKFAEDAWQREITIHLPVINPELWAENRDLLEKSLAFLSGDNWHFLFRRSLVCRQFYSNPNESGNICLFSGGADSLVGAIDLLSEERRTSFVGQYGGGVTHKFQENLENELKKQYPKLCNFSFHYIEPPHINECTYEPSTRVRSFLFLSLATAYGSTSQNTTNLYVPENGLISLNVPLTESRTGSLSTKTTHPYFITLYNELINNIGINVKLLSPYKFKTKGQMFLECKNQALLKDIAKKTMSCSHPEYARLKKISPKTHCGRCFPCIVRRAAFFKAGLSDAPYMVDVLNAPPGANTKCGSDYRAIMMGVTRFKSSPTYSDLFKVTSTGPIASEEVSEFVDVYRRGMNEISQYLTGSVRV</sequence>
<dbReference type="InterPro" id="IPR049676">
    <property type="entry name" value="QatC"/>
</dbReference>
<dbReference type="SUPFAM" id="SSF52402">
    <property type="entry name" value="Adenine nucleotide alpha hydrolases-like"/>
    <property type="match status" value="1"/>
</dbReference>